<gene>
    <name evidence="2" type="ORF">H9890_04380</name>
</gene>
<comment type="caution">
    <text evidence="2">The sequence shown here is derived from an EMBL/GenBank/DDBJ whole genome shotgun (WGS) entry which is preliminary data.</text>
</comment>
<proteinExistence type="predicted"/>
<sequence length="675" mass="74528">MSNESLIRCEVYCQKGRQYSAAFPLGGGYSSEQIQIGVAERAEDGCRIGSVRVWLQNNYNTESWNLRLETPVKVWLPFPRPESMTALYLLNEWWTRPAFVSRFEDIPDRTQVLLMRYPDRCGCFVPMVGRAFKAILGPGTAGALALAMQSGTSGARELDEPLYLYAEGATLAEAVRKAFRWLAGEKNLRLRAERRIPEMLRYLGWCSWDAFYREVSEAGIRQKAEELRAKEVPVRWMMIDDGWFKAEENVLLSMTPDPAKFPQGFGGMVRDLREEFGVRWVGVWHTLAGFWGGLQPGSAPAEAEKAYLCRSASGKILPSPVHGAGFYRDWYDLLRRQGIRFVKVDGQSSTACHFENTIPLAEAAAGLGRALEEGSAAMDGDVINCMGMAMETILARPVSGVSRNSDDFFPMREGSFTEHLLQNAYNALYHNELYHCDWDMFWTVHPDAPKHALLRAVSGGPVYVSDPPGRTDPAILKPLAWLDGRLLMLSRSAKPTDDCLFADPRQGGVLKLHNAGSGGAGTAGVIAAYNLTGTAQSFSFTAGDVPELNPAGSCWVWDFFARTARRLEGGGRWTGSLPAGGYGLYLLLPEGRRCTFLGRTDKYAGFLALETVQETKNTTIAVLHETGPVGWLAAQPPRRVAAGGLDLTGRLETAGPLCTLSLPEAPDRMVLEIDW</sequence>
<dbReference type="EMBL" id="DXHQ01000048">
    <property type="protein sequence ID" value="HIW08623.1"/>
    <property type="molecule type" value="Genomic_DNA"/>
</dbReference>
<dbReference type="Gene3D" id="3.20.20.70">
    <property type="entry name" value="Aldolase class I"/>
    <property type="match status" value="1"/>
</dbReference>
<dbReference type="Proteomes" id="UP000823933">
    <property type="component" value="Unassembled WGS sequence"/>
</dbReference>
<keyword evidence="1" id="KW-0119">Carbohydrate metabolism</keyword>
<reference evidence="2" key="2">
    <citation type="submission" date="2021-04" db="EMBL/GenBank/DDBJ databases">
        <authorList>
            <person name="Gilroy R."/>
        </authorList>
    </citation>
    <scope>NUCLEOTIDE SEQUENCE</scope>
    <source>
        <strain evidence="2">ChiHcolR34-3080</strain>
    </source>
</reference>
<evidence type="ECO:0000313" key="2">
    <source>
        <dbReference type="EMBL" id="HIW08623.1"/>
    </source>
</evidence>
<dbReference type="SUPFAM" id="SSF51445">
    <property type="entry name" value="(Trans)glycosidases"/>
    <property type="match status" value="1"/>
</dbReference>
<name>A0A9D1Q9Y3_9FIRM</name>
<dbReference type="InterPro" id="IPR013785">
    <property type="entry name" value="Aldolase_TIM"/>
</dbReference>
<dbReference type="InterPro" id="IPR017853">
    <property type="entry name" value="GH"/>
</dbReference>
<reference evidence="2" key="1">
    <citation type="journal article" date="2021" name="PeerJ">
        <title>Extensive microbial diversity within the chicken gut microbiome revealed by metagenomics and culture.</title>
        <authorList>
            <person name="Gilroy R."/>
            <person name="Ravi A."/>
            <person name="Getino M."/>
            <person name="Pursley I."/>
            <person name="Horton D.L."/>
            <person name="Alikhan N.F."/>
            <person name="Baker D."/>
            <person name="Gharbi K."/>
            <person name="Hall N."/>
            <person name="Watson M."/>
            <person name="Adriaenssens E.M."/>
            <person name="Foster-Nyarko E."/>
            <person name="Jarju S."/>
            <person name="Secka A."/>
            <person name="Antonio M."/>
            <person name="Oren A."/>
            <person name="Chaudhuri R.R."/>
            <person name="La Ragione R."/>
            <person name="Hildebrand F."/>
            <person name="Pallen M.J."/>
        </authorList>
    </citation>
    <scope>NUCLEOTIDE SEQUENCE</scope>
    <source>
        <strain evidence="2">ChiHcolR34-3080</strain>
    </source>
</reference>
<evidence type="ECO:0000313" key="3">
    <source>
        <dbReference type="Proteomes" id="UP000823933"/>
    </source>
</evidence>
<accession>A0A9D1Q9Y3</accession>
<evidence type="ECO:0000256" key="1">
    <source>
        <dbReference type="ARBA" id="ARBA00023277"/>
    </source>
</evidence>
<organism evidence="2 3">
    <name type="scientific">Candidatus Faecalibacterium intestinigallinarum</name>
    <dbReference type="NCBI Taxonomy" id="2838581"/>
    <lineage>
        <taxon>Bacteria</taxon>
        <taxon>Bacillati</taxon>
        <taxon>Bacillota</taxon>
        <taxon>Clostridia</taxon>
        <taxon>Eubacteriales</taxon>
        <taxon>Oscillospiraceae</taxon>
        <taxon>Faecalibacterium</taxon>
    </lineage>
</organism>
<dbReference type="InterPro" id="IPR008811">
    <property type="entry name" value="Glycosyl_hydrolases_36"/>
</dbReference>
<dbReference type="Pfam" id="PF05691">
    <property type="entry name" value="Raffinose_syn"/>
    <property type="match status" value="2"/>
</dbReference>
<dbReference type="AlphaFoldDB" id="A0A9D1Q9Y3"/>
<dbReference type="PANTHER" id="PTHR31268:SF32">
    <property type="entry name" value="GALACTINOL--SUCROSE GALACTOSYLTRANSFERASE 2-RELATED"/>
    <property type="match status" value="1"/>
</dbReference>
<dbReference type="PANTHER" id="PTHR31268">
    <property type="match status" value="1"/>
</dbReference>
<evidence type="ECO:0008006" key="4">
    <source>
        <dbReference type="Google" id="ProtNLM"/>
    </source>
</evidence>
<protein>
    <recommendedName>
        <fullName evidence="4">Alpha-galactosidase</fullName>
    </recommendedName>
</protein>